<evidence type="ECO:0000313" key="3">
    <source>
        <dbReference type="Proteomes" id="UP000198506"/>
    </source>
</evidence>
<keyword evidence="3" id="KW-1185">Reference proteome</keyword>
<dbReference type="AlphaFoldDB" id="A0AA94HMU0"/>
<proteinExistence type="predicted"/>
<organism evidence="2 3">
    <name type="scientific">Agrococcus baldri</name>
    <dbReference type="NCBI Taxonomy" id="153730"/>
    <lineage>
        <taxon>Bacteria</taxon>
        <taxon>Bacillati</taxon>
        <taxon>Actinomycetota</taxon>
        <taxon>Actinomycetes</taxon>
        <taxon>Micrococcales</taxon>
        <taxon>Microbacteriaceae</taxon>
        <taxon>Agrococcus</taxon>
    </lineage>
</organism>
<comment type="caution">
    <text evidence="2">The sequence shown here is derived from an EMBL/GenBank/DDBJ whole genome shotgun (WGS) entry which is preliminary data.</text>
</comment>
<dbReference type="InterPro" id="IPR000182">
    <property type="entry name" value="GNAT_dom"/>
</dbReference>
<accession>A0AA94HMU0</accession>
<feature type="domain" description="N-acetyltransferase" evidence="1">
    <location>
        <begin position="99"/>
        <end position="231"/>
    </location>
</feature>
<name>A0AA94HMU0_9MICO</name>
<dbReference type="InterPro" id="IPR016181">
    <property type="entry name" value="Acyl_CoA_acyltransferase"/>
</dbReference>
<dbReference type="Pfam" id="PF12746">
    <property type="entry name" value="GNAT_acetyltran"/>
    <property type="match status" value="1"/>
</dbReference>
<dbReference type="RefSeq" id="WP_092917332.1">
    <property type="nucleotide sequence ID" value="NZ_FOZN01000002.1"/>
</dbReference>
<protein>
    <submittedName>
        <fullName evidence="2">Protein N-acetyltransferase, RimJ/RimL family</fullName>
    </submittedName>
</protein>
<dbReference type="GO" id="GO:0016747">
    <property type="term" value="F:acyltransferase activity, transferring groups other than amino-acyl groups"/>
    <property type="evidence" value="ECO:0007669"/>
    <property type="project" value="InterPro"/>
</dbReference>
<gene>
    <name evidence="2" type="ORF">SAMN04487783_1489</name>
</gene>
<dbReference type="Proteomes" id="UP000198506">
    <property type="component" value="Unassembled WGS sequence"/>
</dbReference>
<dbReference type="EMBL" id="FOZN01000002">
    <property type="protein sequence ID" value="SFS10953.1"/>
    <property type="molecule type" value="Genomic_DNA"/>
</dbReference>
<dbReference type="PROSITE" id="PS51186">
    <property type="entry name" value="GNAT"/>
    <property type="match status" value="1"/>
</dbReference>
<evidence type="ECO:0000313" key="2">
    <source>
        <dbReference type="EMBL" id="SFS10953.1"/>
    </source>
</evidence>
<evidence type="ECO:0000259" key="1">
    <source>
        <dbReference type="PROSITE" id="PS51186"/>
    </source>
</evidence>
<dbReference type="SUPFAM" id="SSF55729">
    <property type="entry name" value="Acyl-CoA N-acyltransferases (Nat)"/>
    <property type="match status" value="1"/>
</dbReference>
<dbReference type="InterPro" id="IPR027365">
    <property type="entry name" value="GNAT_acetyltra_YdfB-like"/>
</dbReference>
<dbReference type="Gene3D" id="3.40.630.30">
    <property type="match status" value="1"/>
</dbReference>
<reference evidence="2 3" key="1">
    <citation type="submission" date="2016-10" db="EMBL/GenBank/DDBJ databases">
        <authorList>
            <person name="Varghese N."/>
            <person name="Submissions S."/>
        </authorList>
    </citation>
    <scope>NUCLEOTIDE SEQUENCE [LARGE SCALE GENOMIC DNA]</scope>
    <source>
        <strain evidence="2 3">IAM 15147</strain>
    </source>
</reference>
<sequence length="231" mass="23981">MLGDPDVPQRDGARLRAAWAEALGTAPSALEGTGITRVERADLDAVLVLELGAATVIATPPSAKAVLAALPAWALRDADAIAAALPGSRAIGTAHLLFAGARPAHPQHQVAEATSLDVASVGAAVPEDEWEEAGVQSMERRWAVRDERDGAAAVAGYQHWHGTIAHLGVATAPDQRGRGYGRSAAARAMCEAIDAGLVAQWRCRVGNEASLRLAERLGFTRLGTQTAVALP</sequence>